<accession>A0A1K1LRR2</accession>
<sequence>MRFVLPVFCLPAAVVVAGCAVTAPSPVPSSTASIQPPSPVPSVGTSAPPSSTSEHPAVSAAREWATRWCGWSWKDPFGAREARARELMTAEAGRALVPTAADTWQRDVVGTHESATCSTFSVWLTDGPRGDAHVYVAITAKRVVLSDDGLVSSPFRDDRRMSLVDGRWLVDAAVAGG</sequence>
<gene>
    <name evidence="3" type="ORF">SAMN04489730_0171</name>
</gene>
<dbReference type="Proteomes" id="UP000182740">
    <property type="component" value="Unassembled WGS sequence"/>
</dbReference>
<dbReference type="AlphaFoldDB" id="A0A1K1LRR2"/>
<dbReference type="STRING" id="546364.SAMN04489730_0171"/>
<evidence type="ECO:0000313" key="3">
    <source>
        <dbReference type="EMBL" id="SFW13562.1"/>
    </source>
</evidence>
<evidence type="ECO:0000313" key="4">
    <source>
        <dbReference type="Proteomes" id="UP000182740"/>
    </source>
</evidence>
<feature type="region of interest" description="Disordered" evidence="1">
    <location>
        <begin position="26"/>
        <end position="56"/>
    </location>
</feature>
<evidence type="ECO:0000256" key="1">
    <source>
        <dbReference type="SAM" id="MobiDB-lite"/>
    </source>
</evidence>
<feature type="chain" id="PRO_5039538283" description="Lipoprotein" evidence="2">
    <location>
        <begin position="18"/>
        <end position="177"/>
    </location>
</feature>
<proteinExistence type="predicted"/>
<keyword evidence="4" id="KW-1185">Reference proteome</keyword>
<feature type="signal peptide" evidence="2">
    <location>
        <begin position="1"/>
        <end position="17"/>
    </location>
</feature>
<dbReference type="PROSITE" id="PS51257">
    <property type="entry name" value="PROKAR_LIPOPROTEIN"/>
    <property type="match status" value="1"/>
</dbReference>
<evidence type="ECO:0000256" key="2">
    <source>
        <dbReference type="SAM" id="SignalP"/>
    </source>
</evidence>
<keyword evidence="2" id="KW-0732">Signal</keyword>
<evidence type="ECO:0008006" key="5">
    <source>
        <dbReference type="Google" id="ProtNLM"/>
    </source>
</evidence>
<name>A0A1K1LRR2_9PSEU</name>
<reference evidence="4" key="1">
    <citation type="submission" date="2016-11" db="EMBL/GenBank/DDBJ databases">
        <authorList>
            <person name="Varghese N."/>
            <person name="Submissions S."/>
        </authorList>
    </citation>
    <scope>NUCLEOTIDE SEQUENCE [LARGE SCALE GENOMIC DNA]</scope>
    <source>
        <strain evidence="4">DSM 44671</strain>
    </source>
</reference>
<feature type="compositionally biased region" description="Polar residues" evidence="1">
    <location>
        <begin position="43"/>
        <end position="54"/>
    </location>
</feature>
<organism evidence="3 4">
    <name type="scientific">Amycolatopsis australiensis</name>
    <dbReference type="NCBI Taxonomy" id="546364"/>
    <lineage>
        <taxon>Bacteria</taxon>
        <taxon>Bacillati</taxon>
        <taxon>Actinomycetota</taxon>
        <taxon>Actinomycetes</taxon>
        <taxon>Pseudonocardiales</taxon>
        <taxon>Pseudonocardiaceae</taxon>
        <taxon>Amycolatopsis</taxon>
    </lineage>
</organism>
<dbReference type="EMBL" id="FPJG01000002">
    <property type="protein sequence ID" value="SFW13562.1"/>
    <property type="molecule type" value="Genomic_DNA"/>
</dbReference>
<protein>
    <recommendedName>
        <fullName evidence="5">Lipoprotein</fullName>
    </recommendedName>
</protein>